<dbReference type="PROSITE" id="PS51257">
    <property type="entry name" value="PROKAR_LIPOPROTEIN"/>
    <property type="match status" value="1"/>
</dbReference>
<dbReference type="RefSeq" id="WP_066448968.1">
    <property type="nucleotide sequence ID" value="NZ_JANKBF010000001.1"/>
</dbReference>
<feature type="chain" id="PRO_5020333701" description="Cyclophilin-like domain-containing protein" evidence="1">
    <location>
        <begin position="26"/>
        <end position="111"/>
    </location>
</feature>
<proteinExistence type="predicted"/>
<dbReference type="InterPro" id="IPR041183">
    <property type="entry name" value="Cyclophilin-like"/>
</dbReference>
<comment type="caution">
    <text evidence="3">The sequence shown here is derived from an EMBL/GenBank/DDBJ whole genome shotgun (WGS) entry which is preliminary data.</text>
</comment>
<evidence type="ECO:0000313" key="3">
    <source>
        <dbReference type="EMBL" id="TCW01637.1"/>
    </source>
</evidence>
<dbReference type="AlphaFoldDB" id="A0A4R3Z9V4"/>
<dbReference type="GeneID" id="98914577"/>
<keyword evidence="4" id="KW-1185">Reference proteome</keyword>
<protein>
    <recommendedName>
        <fullName evidence="2">Cyclophilin-like domain-containing protein</fullName>
    </recommendedName>
</protein>
<evidence type="ECO:0000259" key="2">
    <source>
        <dbReference type="Pfam" id="PF18050"/>
    </source>
</evidence>
<evidence type="ECO:0000256" key="1">
    <source>
        <dbReference type="SAM" id="SignalP"/>
    </source>
</evidence>
<dbReference type="Pfam" id="PF18050">
    <property type="entry name" value="Cyclophil_like2"/>
    <property type="match status" value="1"/>
</dbReference>
<dbReference type="EMBL" id="SMCQ01000003">
    <property type="protein sequence ID" value="TCW01637.1"/>
    <property type="molecule type" value="Genomic_DNA"/>
</dbReference>
<gene>
    <name evidence="3" type="ORF">EDD60_10392</name>
</gene>
<reference evidence="3 4" key="1">
    <citation type="submission" date="2019-03" db="EMBL/GenBank/DDBJ databases">
        <title>Genomic Encyclopedia of Type Strains, Phase IV (KMG-IV): sequencing the most valuable type-strain genomes for metagenomic binning, comparative biology and taxonomic classification.</title>
        <authorList>
            <person name="Goeker M."/>
        </authorList>
    </citation>
    <scope>NUCLEOTIDE SEQUENCE [LARGE SCALE GENOMIC DNA]</scope>
    <source>
        <strain evidence="3 4">DSM 29487</strain>
    </source>
</reference>
<name>A0A4R3Z9V4_9FIRM</name>
<feature type="domain" description="Cyclophilin-like" evidence="2">
    <location>
        <begin position="80"/>
        <end position="106"/>
    </location>
</feature>
<organism evidence="3 4">
    <name type="scientific">Longibaculum muris</name>
    <dbReference type="NCBI Taxonomy" id="1796628"/>
    <lineage>
        <taxon>Bacteria</taxon>
        <taxon>Bacillati</taxon>
        <taxon>Bacillota</taxon>
        <taxon>Erysipelotrichia</taxon>
        <taxon>Erysipelotrichales</taxon>
        <taxon>Coprobacillaceae</taxon>
        <taxon>Longibaculum</taxon>
    </lineage>
</organism>
<feature type="signal peptide" evidence="1">
    <location>
        <begin position="1"/>
        <end position="25"/>
    </location>
</feature>
<sequence>MINKLMILRTIILYILLTGCQTANRKNTVNFQESKQNKSQEKINNQNDFVTDDFNIEVASQIKVNASLRQLTNRKIKESVDEHTFTLNLYDNKTANDFWDQLPLSMLLGMN</sequence>
<accession>A0A4R3Z9V4</accession>
<keyword evidence="1" id="KW-0732">Signal</keyword>
<dbReference type="Proteomes" id="UP000295515">
    <property type="component" value="Unassembled WGS sequence"/>
</dbReference>
<evidence type="ECO:0000313" key="4">
    <source>
        <dbReference type="Proteomes" id="UP000295515"/>
    </source>
</evidence>